<proteinExistence type="inferred from homology"/>
<dbReference type="InterPro" id="IPR037185">
    <property type="entry name" value="EmrE-like"/>
</dbReference>
<feature type="transmembrane region" description="Helical" evidence="6">
    <location>
        <begin position="256"/>
        <end position="287"/>
    </location>
</feature>
<protein>
    <submittedName>
        <fullName evidence="8">Multidrug transporter</fullName>
    </submittedName>
    <submittedName>
        <fullName evidence="9">Permease of the drug/metabolite transporter (DMT) superfamily</fullName>
    </submittedName>
</protein>
<dbReference type="PANTHER" id="PTHR32322:SF2">
    <property type="entry name" value="EAMA DOMAIN-CONTAINING PROTEIN"/>
    <property type="match status" value="1"/>
</dbReference>
<feature type="transmembrane region" description="Helical" evidence="6">
    <location>
        <begin position="99"/>
        <end position="119"/>
    </location>
</feature>
<keyword evidence="4 6" id="KW-1133">Transmembrane helix</keyword>
<feature type="domain" description="EamA" evidence="7">
    <location>
        <begin position="155"/>
        <end position="287"/>
    </location>
</feature>
<dbReference type="GeneID" id="42306340"/>
<dbReference type="InterPro" id="IPR000620">
    <property type="entry name" value="EamA_dom"/>
</dbReference>
<gene>
    <name evidence="8" type="ORF">AF333_14270</name>
    <name evidence="9" type="ORF">SAMN04487909_10270</name>
</gene>
<dbReference type="OrthoDB" id="9784288at2"/>
<evidence type="ECO:0000256" key="3">
    <source>
        <dbReference type="ARBA" id="ARBA00022692"/>
    </source>
</evidence>
<evidence type="ECO:0000256" key="1">
    <source>
        <dbReference type="ARBA" id="ARBA00004127"/>
    </source>
</evidence>
<evidence type="ECO:0000313" key="11">
    <source>
        <dbReference type="Proteomes" id="UP000182836"/>
    </source>
</evidence>
<evidence type="ECO:0000259" key="7">
    <source>
        <dbReference type="Pfam" id="PF00892"/>
    </source>
</evidence>
<dbReference type="RefSeq" id="WP_043064151.1">
    <property type="nucleotide sequence ID" value="NZ_BJOA01000109.1"/>
</dbReference>
<dbReference type="GO" id="GO:0016020">
    <property type="term" value="C:membrane"/>
    <property type="evidence" value="ECO:0007669"/>
    <property type="project" value="UniProtKB-SubCell"/>
</dbReference>
<dbReference type="Proteomes" id="UP000182836">
    <property type="component" value="Unassembled WGS sequence"/>
</dbReference>
<dbReference type="SUPFAM" id="SSF103481">
    <property type="entry name" value="Multidrug resistance efflux transporter EmrE"/>
    <property type="match status" value="2"/>
</dbReference>
<reference evidence="9 11" key="2">
    <citation type="submission" date="2016-10" db="EMBL/GenBank/DDBJ databases">
        <authorList>
            <person name="de Groot N.N."/>
        </authorList>
    </citation>
    <scope>NUCLEOTIDE SEQUENCE [LARGE SCALE GENOMIC DNA]</scope>
    <source>
        <strain evidence="9 11">DSM 2895</strain>
    </source>
</reference>
<evidence type="ECO:0000256" key="5">
    <source>
        <dbReference type="ARBA" id="ARBA00023136"/>
    </source>
</evidence>
<feature type="transmembrane region" description="Helical" evidence="6">
    <location>
        <begin position="183"/>
        <end position="203"/>
    </location>
</feature>
<feature type="transmembrane region" description="Helical" evidence="6">
    <location>
        <begin position="12"/>
        <end position="31"/>
    </location>
</feature>
<dbReference type="InterPro" id="IPR050638">
    <property type="entry name" value="AA-Vitamin_Transporters"/>
</dbReference>
<evidence type="ECO:0000256" key="2">
    <source>
        <dbReference type="ARBA" id="ARBA00007362"/>
    </source>
</evidence>
<dbReference type="STRING" id="47500.AF333_14270"/>
<accession>A0A0D1YJ21</accession>
<reference evidence="8 10" key="1">
    <citation type="submission" date="2015-07" db="EMBL/GenBank/DDBJ databases">
        <title>Fjat-14205 dsm 2895.</title>
        <authorList>
            <person name="Liu B."/>
            <person name="Wang J."/>
            <person name="Zhu Y."/>
            <person name="Liu G."/>
            <person name="Chen Q."/>
            <person name="Chen Z."/>
            <person name="Lan J."/>
            <person name="Che J."/>
            <person name="Ge C."/>
            <person name="Shi H."/>
            <person name="Pan Z."/>
            <person name="Liu X."/>
        </authorList>
    </citation>
    <scope>NUCLEOTIDE SEQUENCE [LARGE SCALE GENOMIC DNA]</scope>
    <source>
        <strain evidence="8 10">DSM 2895</strain>
    </source>
</reference>
<dbReference type="PATRIC" id="fig|47500.8.peg.1651"/>
<organism evidence="8 10">
    <name type="scientific">Aneurinibacillus migulanus</name>
    <name type="common">Bacillus migulanus</name>
    <dbReference type="NCBI Taxonomy" id="47500"/>
    <lineage>
        <taxon>Bacteria</taxon>
        <taxon>Bacillati</taxon>
        <taxon>Bacillota</taxon>
        <taxon>Bacilli</taxon>
        <taxon>Bacillales</taxon>
        <taxon>Paenibacillaceae</taxon>
        <taxon>Aneurinibacillus group</taxon>
        <taxon>Aneurinibacillus</taxon>
    </lineage>
</organism>
<feature type="transmembrane region" description="Helical" evidence="6">
    <location>
        <begin position="37"/>
        <end position="60"/>
    </location>
</feature>
<name>A0A0D1YJ21_ANEMI</name>
<dbReference type="AlphaFoldDB" id="A0A0D1YJ21"/>
<dbReference type="Proteomes" id="UP000037269">
    <property type="component" value="Unassembled WGS sequence"/>
</dbReference>
<evidence type="ECO:0000313" key="8">
    <source>
        <dbReference type="EMBL" id="KON96468.1"/>
    </source>
</evidence>
<dbReference type="EMBL" id="LGUG01000004">
    <property type="protein sequence ID" value="KON96468.1"/>
    <property type="molecule type" value="Genomic_DNA"/>
</dbReference>
<sequence>MQVQRKEKKERLGLFLGCIGVLCFSLTLPTTRIAVEYFGPTVAGLGRTVIASLLATIVLLIRKEKLPSAKQFKGLIIVALGAVLGFPLLTSWAMEKLPASHGAIEIALLPLATAGFAIIRAGELPSFKFWIASIVGFMAVIVYAIQLGLGQLQYADFALLTSVVILAFSYAEGGQLARDLGGWQVIAWALVIAAPFFIVPVLLNVSGEMLHAPLRAWVSFVYLALVSQFLAYVAWYSGLAMGGVSRVSQIQYLQPFLMILFSALLLNESITLFTMVTSVIVVLSVVLGKNTTVRKVQSTSQDSLSQSK</sequence>
<feature type="transmembrane region" description="Helical" evidence="6">
    <location>
        <begin position="72"/>
        <end position="93"/>
    </location>
</feature>
<feature type="transmembrane region" description="Helical" evidence="6">
    <location>
        <begin position="126"/>
        <end position="146"/>
    </location>
</feature>
<keyword evidence="3 6" id="KW-0812">Transmembrane</keyword>
<keyword evidence="5 6" id="KW-0472">Membrane</keyword>
<evidence type="ECO:0000313" key="10">
    <source>
        <dbReference type="Proteomes" id="UP000037269"/>
    </source>
</evidence>
<feature type="domain" description="EamA" evidence="7">
    <location>
        <begin position="12"/>
        <end position="142"/>
    </location>
</feature>
<feature type="transmembrane region" description="Helical" evidence="6">
    <location>
        <begin position="215"/>
        <end position="235"/>
    </location>
</feature>
<comment type="subcellular location">
    <subcellularLocation>
        <location evidence="1">Endomembrane system</location>
        <topology evidence="1">Multi-pass membrane protein</topology>
    </subcellularLocation>
</comment>
<dbReference type="PANTHER" id="PTHR32322">
    <property type="entry name" value="INNER MEMBRANE TRANSPORTER"/>
    <property type="match status" value="1"/>
</dbReference>
<comment type="similarity">
    <text evidence="2">Belongs to the EamA transporter family.</text>
</comment>
<keyword evidence="10" id="KW-1185">Reference proteome</keyword>
<dbReference type="Pfam" id="PF00892">
    <property type="entry name" value="EamA"/>
    <property type="match status" value="2"/>
</dbReference>
<evidence type="ECO:0000313" key="9">
    <source>
        <dbReference type="EMBL" id="SDI19400.1"/>
    </source>
</evidence>
<evidence type="ECO:0000256" key="4">
    <source>
        <dbReference type="ARBA" id="ARBA00022989"/>
    </source>
</evidence>
<dbReference type="EMBL" id="FNED01000002">
    <property type="protein sequence ID" value="SDI19400.1"/>
    <property type="molecule type" value="Genomic_DNA"/>
</dbReference>
<evidence type="ECO:0000256" key="6">
    <source>
        <dbReference type="SAM" id="Phobius"/>
    </source>
</evidence>